<dbReference type="EMBL" id="WTVN01000027">
    <property type="protein sequence ID" value="NMG45244.1"/>
    <property type="molecule type" value="Genomic_DNA"/>
</dbReference>
<sequence length="180" mass="18961">MRRVPLPVDLDLLQTRRRVSMAGWGLLVAGLVACAVGITAFRQASAEIDEREVAMLHARDAARRATPAAAGAKDQVGADEAKAALGVAARLNADWGGMIGGVAAAQGDGVTWVSLQADQARDGLNVTGVARSLAEVFEFLARLGEVPGVRDARLANYEWVQVGSRNAVQFTANAKWSARP</sequence>
<dbReference type="InterPro" id="IPR007813">
    <property type="entry name" value="PilN"/>
</dbReference>
<dbReference type="PROSITE" id="PS51257">
    <property type="entry name" value="PROKAR_LIPOPROTEIN"/>
    <property type="match status" value="1"/>
</dbReference>
<protein>
    <recommendedName>
        <fullName evidence="4">Type IV pilus assembly protein PilN</fullName>
    </recommendedName>
</protein>
<organism evidence="2 3">
    <name type="scientific">Aromatoleum toluvorans</name>
    <dbReference type="NCBI Taxonomy" id="92002"/>
    <lineage>
        <taxon>Bacteria</taxon>
        <taxon>Pseudomonadati</taxon>
        <taxon>Pseudomonadota</taxon>
        <taxon>Betaproteobacteria</taxon>
        <taxon>Rhodocyclales</taxon>
        <taxon>Rhodocyclaceae</taxon>
        <taxon>Aromatoleum</taxon>
    </lineage>
</organism>
<reference evidence="2 3" key="1">
    <citation type="submission" date="2019-12" db="EMBL/GenBank/DDBJ databases">
        <title>Comparative genomics gives insights into the taxonomy of the Azoarcus-Aromatoleum group and reveals separate origins of nif in the plant-associated Azoarcus and non-plant-associated Aromatoleum sub-groups.</title>
        <authorList>
            <person name="Lafos M."/>
            <person name="Maluk M."/>
            <person name="Batista M."/>
            <person name="Junghare M."/>
            <person name="Carmona M."/>
            <person name="Faoro H."/>
            <person name="Cruz L.M."/>
            <person name="Battistoni F."/>
            <person name="De Souza E."/>
            <person name="Pedrosa F."/>
            <person name="Chen W.-M."/>
            <person name="Poole P.S."/>
            <person name="Dixon R.A."/>
            <person name="James E.K."/>
        </authorList>
    </citation>
    <scope>NUCLEOTIDE SEQUENCE [LARGE SCALE GENOMIC DNA]</scope>
    <source>
        <strain evidence="2 3">Td21</strain>
    </source>
</reference>
<keyword evidence="1" id="KW-0472">Membrane</keyword>
<keyword evidence="1" id="KW-0812">Transmembrane</keyword>
<feature type="transmembrane region" description="Helical" evidence="1">
    <location>
        <begin position="21"/>
        <end position="41"/>
    </location>
</feature>
<evidence type="ECO:0000313" key="2">
    <source>
        <dbReference type="EMBL" id="NMG45244.1"/>
    </source>
</evidence>
<evidence type="ECO:0008006" key="4">
    <source>
        <dbReference type="Google" id="ProtNLM"/>
    </source>
</evidence>
<name>A0ABX1Q0M9_9RHOO</name>
<proteinExistence type="predicted"/>
<comment type="caution">
    <text evidence="2">The sequence shown here is derived from an EMBL/GenBank/DDBJ whole genome shotgun (WGS) entry which is preliminary data.</text>
</comment>
<keyword evidence="1" id="KW-1133">Transmembrane helix</keyword>
<gene>
    <name evidence="2" type="ORF">GPA22_16120</name>
</gene>
<evidence type="ECO:0000256" key="1">
    <source>
        <dbReference type="SAM" id="Phobius"/>
    </source>
</evidence>
<dbReference type="Proteomes" id="UP000623795">
    <property type="component" value="Unassembled WGS sequence"/>
</dbReference>
<keyword evidence="3" id="KW-1185">Reference proteome</keyword>
<accession>A0ABX1Q0M9</accession>
<dbReference type="RefSeq" id="WP_169257086.1">
    <property type="nucleotide sequence ID" value="NZ_WTVN01000027.1"/>
</dbReference>
<dbReference type="Pfam" id="PF05137">
    <property type="entry name" value="PilN"/>
    <property type="match status" value="1"/>
</dbReference>
<evidence type="ECO:0000313" key="3">
    <source>
        <dbReference type="Proteomes" id="UP000623795"/>
    </source>
</evidence>